<dbReference type="GO" id="GO:0032259">
    <property type="term" value="P:methylation"/>
    <property type="evidence" value="ECO:0007669"/>
    <property type="project" value="UniProtKB-KW"/>
</dbReference>
<dbReference type="SUPFAM" id="SSF56425">
    <property type="entry name" value="Succinate dehydrogenase/fumarate reductase flavoprotein, catalytic domain"/>
    <property type="match status" value="1"/>
</dbReference>
<dbReference type="Gene3D" id="3.50.50.60">
    <property type="entry name" value="FAD/NAD(P)-binding domain"/>
    <property type="match status" value="3"/>
</dbReference>
<dbReference type="PANTHER" id="PTHR43400">
    <property type="entry name" value="FUMARATE REDUCTASE"/>
    <property type="match status" value="1"/>
</dbReference>
<sequence>MTGNFDFPESVDFLVIGAGAAGLASALVAADNGLRAVVLEKTEYLGGTTAYSAGTCWMPGHSLFGDDADGDRGAGEKYLDALVGDKAPKELRQQYLAVGPTMLERLSRLGVTFRHSRTVVDYHPELPGAGVGRALEPEPFDGRTLGRDRFSHIRPPVPEFALFGGSLMVRRAEVNDLMGIFHASPKAVLLALRLGWRWLFDILRYPRGTRLTMGNALVGTLYYQLLKRGGEVRLNANVKRLLIEDGRVSGAVVESDGREQTINVTRGVVLAGGGFAAGRQWRERLLPKPTPQYTRAAVGASGETLALGVEAGGVIGDHGDNAFWFPSSVGTRRDGSLAVFPHIWDRAKPGIIAVAKSGRRFVDESVSYHRFTRAMYDAQRAGDEAVPAWLVLDQQTLRRYGLGLIRPMVPAAVRRRYVRQGYIIEASSIAELAERIGVDPAGLEATVRESNVAAADGLDKDFGKGSSSFGLQYGDPQHRPSPNLGPISRPPYYALAVVPTPLSTAAGLKTDKDARVVDATGQPIPGLYACGNDADSVMAAEYPGAGCQVGAGLTFGFLAAQHATRK</sequence>
<dbReference type="InterPro" id="IPR036188">
    <property type="entry name" value="FAD/NAD-bd_sf"/>
</dbReference>
<dbReference type="InterPro" id="IPR003953">
    <property type="entry name" value="FAD-dep_OxRdtase_2_FAD-bd"/>
</dbReference>
<dbReference type="Gene3D" id="3.90.700.10">
    <property type="entry name" value="Succinate dehydrogenase/fumarate reductase flavoprotein, catalytic domain"/>
    <property type="match status" value="1"/>
</dbReference>
<reference evidence="6 7" key="1">
    <citation type="submission" date="2016-12" db="EMBL/GenBank/DDBJ databases">
        <title>Complete genome sequence of Microbacterium aurum KACC 15219.</title>
        <authorList>
            <person name="Jung Y."/>
            <person name="Shin J.-H."/>
            <person name="Lee Y.-J."/>
            <person name="Yi H."/>
            <person name="Bahn Y.-S."/>
            <person name="Kim J.F."/>
            <person name="Lee D.-W."/>
        </authorList>
    </citation>
    <scope>NUCLEOTIDE SEQUENCE [LARGE SCALE GENOMIC DNA]</scope>
    <source>
        <strain evidence="6 7">KACC 15219</strain>
    </source>
</reference>
<evidence type="ECO:0000256" key="2">
    <source>
        <dbReference type="ARBA" id="ARBA00022630"/>
    </source>
</evidence>
<dbReference type="STRING" id="36805.BOH66_06275"/>
<dbReference type="GO" id="GO:0008168">
    <property type="term" value="F:methyltransferase activity"/>
    <property type="evidence" value="ECO:0007669"/>
    <property type="project" value="UniProtKB-KW"/>
</dbReference>
<evidence type="ECO:0000313" key="7">
    <source>
        <dbReference type="Proteomes" id="UP000187185"/>
    </source>
</evidence>
<dbReference type="RefSeq" id="WP_076690221.1">
    <property type="nucleotide sequence ID" value="NZ_CP018762.1"/>
</dbReference>
<dbReference type="KEGG" id="maur:BOH66_06275"/>
<evidence type="ECO:0000256" key="1">
    <source>
        <dbReference type="ARBA" id="ARBA00001974"/>
    </source>
</evidence>
<keyword evidence="3" id="KW-0274">FAD</keyword>
<name>A0A1P8U712_9MICO</name>
<proteinExistence type="predicted"/>
<dbReference type="PANTHER" id="PTHR43400:SF10">
    <property type="entry name" value="3-OXOSTEROID 1-DEHYDROGENASE"/>
    <property type="match status" value="1"/>
</dbReference>
<evidence type="ECO:0000256" key="4">
    <source>
        <dbReference type="ARBA" id="ARBA00023002"/>
    </source>
</evidence>
<evidence type="ECO:0000256" key="3">
    <source>
        <dbReference type="ARBA" id="ARBA00022827"/>
    </source>
</evidence>
<gene>
    <name evidence="6" type="ORF">BOH66_06275</name>
</gene>
<evidence type="ECO:0000259" key="5">
    <source>
        <dbReference type="Pfam" id="PF00890"/>
    </source>
</evidence>
<keyword evidence="6" id="KW-0808">Transferase</keyword>
<dbReference type="EMBL" id="CP018762">
    <property type="protein sequence ID" value="APZ33905.1"/>
    <property type="molecule type" value="Genomic_DNA"/>
</dbReference>
<dbReference type="GO" id="GO:0008202">
    <property type="term" value="P:steroid metabolic process"/>
    <property type="evidence" value="ECO:0007669"/>
    <property type="project" value="UniProtKB-ARBA"/>
</dbReference>
<dbReference type="Pfam" id="PF00890">
    <property type="entry name" value="FAD_binding_2"/>
    <property type="match status" value="1"/>
</dbReference>
<dbReference type="InterPro" id="IPR027477">
    <property type="entry name" value="Succ_DH/fumarate_Rdtase_cat_sf"/>
</dbReference>
<dbReference type="AlphaFoldDB" id="A0A1P8U712"/>
<organism evidence="6 7">
    <name type="scientific">Microbacterium aurum</name>
    <dbReference type="NCBI Taxonomy" id="36805"/>
    <lineage>
        <taxon>Bacteria</taxon>
        <taxon>Bacillati</taxon>
        <taxon>Actinomycetota</taxon>
        <taxon>Actinomycetes</taxon>
        <taxon>Micrococcales</taxon>
        <taxon>Microbacteriaceae</taxon>
        <taxon>Microbacterium</taxon>
    </lineage>
</organism>
<comment type="cofactor">
    <cofactor evidence="1">
        <name>FAD</name>
        <dbReference type="ChEBI" id="CHEBI:57692"/>
    </cofactor>
</comment>
<protein>
    <submittedName>
        <fullName evidence="6">23S rRNA methyltransferase</fullName>
    </submittedName>
</protein>
<feature type="domain" description="FAD-dependent oxidoreductase 2 FAD-binding" evidence="5">
    <location>
        <begin position="12"/>
        <end position="548"/>
    </location>
</feature>
<dbReference type="SUPFAM" id="SSF51905">
    <property type="entry name" value="FAD/NAD(P)-binding domain"/>
    <property type="match status" value="1"/>
</dbReference>
<dbReference type="OrthoDB" id="9813348at2"/>
<dbReference type="InterPro" id="IPR050315">
    <property type="entry name" value="FAD-oxidoreductase_2"/>
</dbReference>
<keyword evidence="6" id="KW-0489">Methyltransferase</keyword>
<keyword evidence="7" id="KW-1185">Reference proteome</keyword>
<accession>A0A1P8U712</accession>
<dbReference type="PRINTS" id="PR00411">
    <property type="entry name" value="PNDRDTASEI"/>
</dbReference>
<keyword evidence="4" id="KW-0560">Oxidoreductase</keyword>
<evidence type="ECO:0000313" key="6">
    <source>
        <dbReference type="EMBL" id="APZ33905.1"/>
    </source>
</evidence>
<dbReference type="GO" id="GO:0033765">
    <property type="term" value="F:steroid dehydrogenase activity, acting on the CH-CH group of donors"/>
    <property type="evidence" value="ECO:0007669"/>
    <property type="project" value="UniProtKB-ARBA"/>
</dbReference>
<keyword evidence="2" id="KW-0285">Flavoprotein</keyword>
<dbReference type="Proteomes" id="UP000187185">
    <property type="component" value="Chromosome"/>
</dbReference>